<dbReference type="AlphaFoldDB" id="A0A381VR95"/>
<protein>
    <submittedName>
        <fullName evidence="1">Uncharacterized protein</fullName>
    </submittedName>
</protein>
<feature type="non-terminal residue" evidence="1">
    <location>
        <position position="1"/>
    </location>
</feature>
<sequence length="442" mass="48876">VGKNKTLILLTTVWCVAVPVSVKACPDLGSYYPDSDEEWDSVEQALGPLLSQCSDSSEYFALLGTAQLRGSDLGRALETLELALLLDPKNGAALVDYAEVLFQQGQLLAALEINQQLLSREDLPAGLKDPLRDRQRRWRSFANQTGFEASILGGYDDNLNSAPMARELALTLSGESVLLQVSPEFRPASGAYLNLALGGINSVVRPEIATRFSGQVRGRFSENSEHDLVQASTRFVLAETADETRWNAELGFDHLIYGTDSLFSSADLRASYLLAGGEVCRVYPRVAIQYQVYHGQRWLSGLESKLGLGLECDVSAQGLMNRVAVEASGLHNKELKSGRLGGDRQGWQFNVAWQRQLGMGVALLQYTFTRMEDEEGYSPLFSEGVVRDEHRDSLYFQYRRPAPILGSNAQILANIYYHSQRNTIDLFQTRGTSAEIGISWAF</sequence>
<gene>
    <name evidence="1" type="ORF">METZ01_LOCUS95689</name>
</gene>
<dbReference type="SUPFAM" id="SSF48452">
    <property type="entry name" value="TPR-like"/>
    <property type="match status" value="1"/>
</dbReference>
<reference evidence="1" key="1">
    <citation type="submission" date="2018-05" db="EMBL/GenBank/DDBJ databases">
        <authorList>
            <person name="Lanie J.A."/>
            <person name="Ng W.-L."/>
            <person name="Kazmierczak K.M."/>
            <person name="Andrzejewski T.M."/>
            <person name="Davidsen T.M."/>
            <person name="Wayne K.J."/>
            <person name="Tettelin H."/>
            <person name="Glass J.I."/>
            <person name="Rusch D."/>
            <person name="Podicherti R."/>
            <person name="Tsui H.-C.T."/>
            <person name="Winkler M.E."/>
        </authorList>
    </citation>
    <scope>NUCLEOTIDE SEQUENCE</scope>
</reference>
<dbReference type="PROSITE" id="PS50005">
    <property type="entry name" value="TPR"/>
    <property type="match status" value="1"/>
</dbReference>
<dbReference type="EMBL" id="UINC01009555">
    <property type="protein sequence ID" value="SVA42835.1"/>
    <property type="molecule type" value="Genomic_DNA"/>
</dbReference>
<dbReference type="Pfam" id="PF14559">
    <property type="entry name" value="TPR_19"/>
    <property type="match status" value="1"/>
</dbReference>
<accession>A0A381VR95</accession>
<name>A0A381VR95_9ZZZZ</name>
<dbReference type="InterPro" id="IPR019734">
    <property type="entry name" value="TPR_rpt"/>
</dbReference>
<organism evidence="1">
    <name type="scientific">marine metagenome</name>
    <dbReference type="NCBI Taxonomy" id="408172"/>
    <lineage>
        <taxon>unclassified sequences</taxon>
        <taxon>metagenomes</taxon>
        <taxon>ecological metagenomes</taxon>
    </lineage>
</organism>
<dbReference type="InterPro" id="IPR011990">
    <property type="entry name" value="TPR-like_helical_dom_sf"/>
</dbReference>
<evidence type="ECO:0000313" key="1">
    <source>
        <dbReference type="EMBL" id="SVA42835.1"/>
    </source>
</evidence>
<dbReference type="Gene3D" id="1.25.40.10">
    <property type="entry name" value="Tetratricopeptide repeat domain"/>
    <property type="match status" value="1"/>
</dbReference>
<proteinExistence type="predicted"/>